<dbReference type="STRING" id="1514105.AOC36_09615"/>
<protein>
    <submittedName>
        <fullName evidence="1">Uncharacterized protein</fullName>
    </submittedName>
</protein>
<dbReference type="EMBL" id="CP013213">
    <property type="protein sequence ID" value="AMC94230.1"/>
    <property type="molecule type" value="Genomic_DNA"/>
</dbReference>
<proteinExistence type="predicted"/>
<gene>
    <name evidence="1" type="ORF">AOC36_09615</name>
</gene>
<dbReference type="Proteomes" id="UP000063781">
    <property type="component" value="Chromosome"/>
</dbReference>
<evidence type="ECO:0000313" key="1">
    <source>
        <dbReference type="EMBL" id="AMC94230.1"/>
    </source>
</evidence>
<keyword evidence="2" id="KW-1185">Reference proteome</keyword>
<dbReference type="KEGG" id="erl:AOC36_09615"/>
<reference evidence="1 2" key="1">
    <citation type="submission" date="2015-10" db="EMBL/GenBank/DDBJ databases">
        <title>Erysipelothrix larvae sp. LV19 isolated from the larval gut of the rhinoceros beetle, Trypoxylus dichotomus.</title>
        <authorList>
            <person name="Lim S."/>
            <person name="Kim B.-C."/>
        </authorList>
    </citation>
    <scope>NUCLEOTIDE SEQUENCE [LARGE SCALE GENOMIC DNA]</scope>
    <source>
        <strain evidence="1 2">LV19</strain>
    </source>
</reference>
<sequence>MNDLRELLQVGYIVKRRREYDLCVGEDITQNRKKFYNKDLTHTTHESYDIMEIRRPTSEHGKPVEWITVWEREASKYWLIVKDTTVAKAIGNGCLNYRKSEDEYIFLGPLESVDFQTKFTRSEIEKISPVLRDMCEEIEVTNVTPKKGEGK</sequence>
<name>A0A120JTX4_9FIRM</name>
<evidence type="ECO:0000313" key="2">
    <source>
        <dbReference type="Proteomes" id="UP000063781"/>
    </source>
</evidence>
<accession>A0A120JTX4</accession>
<dbReference type="AlphaFoldDB" id="A0A120JTX4"/>
<dbReference type="RefSeq" id="WP_067633726.1">
    <property type="nucleotide sequence ID" value="NZ_CP013213.1"/>
</dbReference>
<organism evidence="1 2">
    <name type="scientific">Erysipelothrix larvae</name>
    <dbReference type="NCBI Taxonomy" id="1514105"/>
    <lineage>
        <taxon>Bacteria</taxon>
        <taxon>Bacillati</taxon>
        <taxon>Bacillota</taxon>
        <taxon>Erysipelotrichia</taxon>
        <taxon>Erysipelotrichales</taxon>
        <taxon>Erysipelotrichaceae</taxon>
        <taxon>Erysipelothrix</taxon>
    </lineage>
</organism>